<feature type="region of interest" description="Disordered" evidence="1">
    <location>
        <begin position="90"/>
        <end position="114"/>
    </location>
</feature>
<evidence type="ECO:0000313" key="3">
    <source>
        <dbReference type="WBParaSite" id="MBELARI_LOCUS20287"/>
    </source>
</evidence>
<dbReference type="Proteomes" id="UP000887575">
    <property type="component" value="Unassembled WGS sequence"/>
</dbReference>
<dbReference type="SUPFAM" id="SSF54236">
    <property type="entry name" value="Ubiquitin-like"/>
    <property type="match status" value="1"/>
</dbReference>
<dbReference type="Gene3D" id="3.10.20.90">
    <property type="entry name" value="Phosphatidylinositol 3-kinase Catalytic Subunit, Chain A, domain 1"/>
    <property type="match status" value="1"/>
</dbReference>
<evidence type="ECO:0000313" key="2">
    <source>
        <dbReference type="Proteomes" id="UP000887575"/>
    </source>
</evidence>
<name>A0AAF3F180_9BILA</name>
<keyword evidence="2" id="KW-1185">Reference proteome</keyword>
<organism evidence="2 3">
    <name type="scientific">Mesorhabditis belari</name>
    <dbReference type="NCBI Taxonomy" id="2138241"/>
    <lineage>
        <taxon>Eukaryota</taxon>
        <taxon>Metazoa</taxon>
        <taxon>Ecdysozoa</taxon>
        <taxon>Nematoda</taxon>
        <taxon>Chromadorea</taxon>
        <taxon>Rhabditida</taxon>
        <taxon>Rhabditina</taxon>
        <taxon>Rhabditomorpha</taxon>
        <taxon>Rhabditoidea</taxon>
        <taxon>Rhabditidae</taxon>
        <taxon>Mesorhabditinae</taxon>
        <taxon>Mesorhabditis</taxon>
    </lineage>
</organism>
<dbReference type="WBParaSite" id="MBELARI_LOCUS20287">
    <property type="protein sequence ID" value="MBELARI_LOCUS20287"/>
    <property type="gene ID" value="MBELARI_LOCUS20287"/>
</dbReference>
<reference evidence="3" key="1">
    <citation type="submission" date="2024-02" db="UniProtKB">
        <authorList>
            <consortium name="WormBaseParasite"/>
        </authorList>
    </citation>
    <scope>IDENTIFICATION</scope>
</reference>
<sequence length="114" mass="13485">MVSRDVSFEIWYKKKHLFYTIKDQKNVAALRRVVADLFKIQDVFQLAWKPVEKWIKLDDKRKLSSCEFQPEGTKFSPPIQLFLLFPGQLEPDVEPLSQPPPIPEVMRNEEPQQE</sequence>
<evidence type="ECO:0000256" key="1">
    <source>
        <dbReference type="SAM" id="MobiDB-lite"/>
    </source>
</evidence>
<protein>
    <submittedName>
        <fullName evidence="3">Uncharacterized protein</fullName>
    </submittedName>
</protein>
<proteinExistence type="predicted"/>
<dbReference type="AlphaFoldDB" id="A0AAF3F180"/>
<dbReference type="InterPro" id="IPR029071">
    <property type="entry name" value="Ubiquitin-like_domsf"/>
</dbReference>
<accession>A0AAF3F180</accession>